<keyword evidence="4" id="KW-1185">Reference proteome</keyword>
<accession>A0A926I1X9</accession>
<feature type="transmembrane region" description="Helical" evidence="1">
    <location>
        <begin position="37"/>
        <end position="57"/>
    </location>
</feature>
<feature type="transmembrane region" description="Helical" evidence="1">
    <location>
        <begin position="12"/>
        <end position="31"/>
    </location>
</feature>
<organism evidence="3 4">
    <name type="scientific">Bianquea renquensis</name>
    <dbReference type="NCBI Taxonomy" id="2763661"/>
    <lineage>
        <taxon>Bacteria</taxon>
        <taxon>Bacillati</taxon>
        <taxon>Bacillota</taxon>
        <taxon>Clostridia</taxon>
        <taxon>Eubacteriales</taxon>
        <taxon>Bianqueaceae</taxon>
        <taxon>Bianquea</taxon>
    </lineage>
</organism>
<evidence type="ECO:0000256" key="1">
    <source>
        <dbReference type="SAM" id="Phobius"/>
    </source>
</evidence>
<dbReference type="InterPro" id="IPR055999">
    <property type="entry name" value="DUF7577"/>
</dbReference>
<evidence type="ECO:0000313" key="4">
    <source>
        <dbReference type="Proteomes" id="UP000657006"/>
    </source>
</evidence>
<keyword evidence="1" id="KW-0812">Transmembrane</keyword>
<reference evidence="3" key="1">
    <citation type="submission" date="2020-08" db="EMBL/GenBank/DDBJ databases">
        <title>Genome public.</title>
        <authorList>
            <person name="Liu C."/>
            <person name="Sun Q."/>
        </authorList>
    </citation>
    <scope>NUCLEOTIDE SEQUENCE</scope>
    <source>
        <strain evidence="3">NSJ-32</strain>
    </source>
</reference>
<gene>
    <name evidence="3" type="ORF">H8730_08005</name>
</gene>
<evidence type="ECO:0000313" key="3">
    <source>
        <dbReference type="EMBL" id="MBC8543486.1"/>
    </source>
</evidence>
<sequence length="130" mass="14388">MKSIKPGRGPSMMGGIMSIVVGLFGVVWTIIAASMGGGFMAIFGILFILVAIIQAIYKFKNATSENRYSEFDITDETEECDPLNDRFGRQFGPELKIDNKSQRESHFCPYCGTAVDSQFTFCNHCGKKLP</sequence>
<dbReference type="AlphaFoldDB" id="A0A926I1X9"/>
<proteinExistence type="predicted"/>
<comment type="caution">
    <text evidence="3">The sequence shown here is derived from an EMBL/GenBank/DDBJ whole genome shotgun (WGS) entry which is preliminary data.</text>
</comment>
<keyword evidence="1" id="KW-1133">Transmembrane helix</keyword>
<dbReference type="EMBL" id="JACRSQ010000009">
    <property type="protein sequence ID" value="MBC8543486.1"/>
    <property type="molecule type" value="Genomic_DNA"/>
</dbReference>
<feature type="domain" description="DUF7577" evidence="2">
    <location>
        <begin position="104"/>
        <end position="130"/>
    </location>
</feature>
<evidence type="ECO:0000259" key="2">
    <source>
        <dbReference type="Pfam" id="PF24463"/>
    </source>
</evidence>
<dbReference type="RefSeq" id="WP_177716280.1">
    <property type="nucleotide sequence ID" value="NZ_JACRSQ010000009.1"/>
</dbReference>
<protein>
    <submittedName>
        <fullName evidence="3">Zinc ribbon domain-containing protein</fullName>
    </submittedName>
</protein>
<keyword evidence="1" id="KW-0472">Membrane</keyword>
<dbReference type="Proteomes" id="UP000657006">
    <property type="component" value="Unassembled WGS sequence"/>
</dbReference>
<name>A0A926I1X9_9FIRM</name>
<dbReference type="Pfam" id="PF24463">
    <property type="entry name" value="DUF7577"/>
    <property type="match status" value="1"/>
</dbReference>